<feature type="transmembrane region" description="Helical" evidence="1">
    <location>
        <begin position="16"/>
        <end position="35"/>
    </location>
</feature>
<keyword evidence="1" id="KW-1133">Transmembrane helix</keyword>
<feature type="transmembrane region" description="Helical" evidence="1">
    <location>
        <begin position="158"/>
        <end position="179"/>
    </location>
</feature>
<feature type="transmembrane region" description="Helical" evidence="1">
    <location>
        <begin position="87"/>
        <end position="106"/>
    </location>
</feature>
<dbReference type="OrthoDB" id="4350935at2"/>
<keyword evidence="3" id="KW-1185">Reference proteome</keyword>
<keyword evidence="1" id="KW-0472">Membrane</keyword>
<dbReference type="AlphaFoldDB" id="A0A4Q2JG16"/>
<name>A0A4Q2JG16_9MICO</name>
<keyword evidence="1" id="KW-0812">Transmembrane</keyword>
<evidence type="ECO:0000256" key="1">
    <source>
        <dbReference type="SAM" id="Phobius"/>
    </source>
</evidence>
<feature type="transmembrane region" description="Helical" evidence="1">
    <location>
        <begin position="41"/>
        <end position="66"/>
    </location>
</feature>
<sequence>MTTIKQKQARRRRGRAVAYGAVSAAWALTVWLSAILSPPDWLHGVALFVHLASLVVGLGAVLMIEWHALLWATGWSTVRELRQADRTMILPVWAGLGGLLASGALLEPDLTSTPTQVKLAAVLVLSLNGVALTRWTSDLARLPPTARFRALPRGVRTWFVVSALVSQAAWWTAVLIGLLNATG</sequence>
<comment type="caution">
    <text evidence="2">The sequence shown here is derived from an EMBL/GenBank/DDBJ whole genome shotgun (WGS) entry which is preliminary data.</text>
</comment>
<evidence type="ECO:0000313" key="3">
    <source>
        <dbReference type="Proteomes" id="UP000292881"/>
    </source>
</evidence>
<proteinExistence type="predicted"/>
<feature type="transmembrane region" description="Helical" evidence="1">
    <location>
        <begin position="118"/>
        <end position="137"/>
    </location>
</feature>
<evidence type="ECO:0000313" key="2">
    <source>
        <dbReference type="EMBL" id="RXZ44698.1"/>
    </source>
</evidence>
<dbReference type="RefSeq" id="WP_129235628.1">
    <property type="nucleotide sequence ID" value="NZ_JBHXVJ010000001.1"/>
</dbReference>
<dbReference type="EMBL" id="SDPL01000382">
    <property type="protein sequence ID" value="RXZ44698.1"/>
    <property type="molecule type" value="Genomic_DNA"/>
</dbReference>
<gene>
    <name evidence="2" type="ORF">ESO86_14525</name>
</gene>
<dbReference type="Proteomes" id="UP000292881">
    <property type="component" value="Unassembled WGS sequence"/>
</dbReference>
<protein>
    <submittedName>
        <fullName evidence="2">Uncharacterized protein</fullName>
    </submittedName>
</protein>
<organism evidence="2 3">
    <name type="scientific">Agromyces binzhouensis</name>
    <dbReference type="NCBI Taxonomy" id="1817495"/>
    <lineage>
        <taxon>Bacteria</taxon>
        <taxon>Bacillati</taxon>
        <taxon>Actinomycetota</taxon>
        <taxon>Actinomycetes</taxon>
        <taxon>Micrococcales</taxon>
        <taxon>Microbacteriaceae</taxon>
        <taxon>Agromyces</taxon>
    </lineage>
</organism>
<accession>A0A4Q2JG16</accession>
<reference evidence="2 3" key="1">
    <citation type="submission" date="2019-01" db="EMBL/GenBank/DDBJ databases">
        <authorList>
            <person name="Li J."/>
        </authorList>
    </citation>
    <scope>NUCLEOTIDE SEQUENCE [LARGE SCALE GENOMIC DNA]</scope>
    <source>
        <strain evidence="2 3">CGMCC 4.7180</strain>
    </source>
</reference>